<gene>
    <name evidence="10" type="ORF">SARC_12319</name>
</gene>
<feature type="domain" description="Cas1p 10 TM acyl transferase" evidence="9">
    <location>
        <begin position="3"/>
        <end position="268"/>
    </location>
</feature>
<comment type="subcellular location">
    <subcellularLocation>
        <location evidence="1">Membrane</location>
        <topology evidence="1">Multi-pass membrane protein</topology>
    </subcellularLocation>
</comment>
<feature type="transmembrane region" description="Helical" evidence="8">
    <location>
        <begin position="226"/>
        <end position="253"/>
    </location>
</feature>
<feature type="transmembrane region" description="Helical" evidence="8">
    <location>
        <begin position="49"/>
        <end position="66"/>
    </location>
</feature>
<dbReference type="PANTHER" id="PTHR13533:SF1">
    <property type="entry name" value="N-ACETYLNEURAMINATE 9-O-ACETYLTRANSFERASE"/>
    <property type="match status" value="1"/>
</dbReference>
<dbReference type="EMBL" id="KQ243818">
    <property type="protein sequence ID" value="KNC75147.1"/>
    <property type="molecule type" value="Genomic_DNA"/>
</dbReference>
<evidence type="ECO:0000256" key="1">
    <source>
        <dbReference type="ARBA" id="ARBA00004141"/>
    </source>
</evidence>
<keyword evidence="5 8" id="KW-1133">Transmembrane helix</keyword>
<evidence type="ECO:0000256" key="4">
    <source>
        <dbReference type="ARBA" id="ARBA00022692"/>
    </source>
</evidence>
<dbReference type="AlphaFoldDB" id="A0A0L0FEF9"/>
<dbReference type="OrthoDB" id="1932925at2759"/>
<evidence type="ECO:0000313" key="10">
    <source>
        <dbReference type="EMBL" id="KNC75147.1"/>
    </source>
</evidence>
<keyword evidence="6 8" id="KW-0472">Membrane</keyword>
<accession>A0A0L0FEF9</accession>
<reference evidence="10 11" key="1">
    <citation type="submission" date="2011-02" db="EMBL/GenBank/DDBJ databases">
        <title>The Genome Sequence of Sphaeroforma arctica JP610.</title>
        <authorList>
            <consortium name="The Broad Institute Genome Sequencing Platform"/>
            <person name="Russ C."/>
            <person name="Cuomo C."/>
            <person name="Young S.K."/>
            <person name="Zeng Q."/>
            <person name="Gargeya S."/>
            <person name="Alvarado L."/>
            <person name="Berlin A."/>
            <person name="Chapman S.B."/>
            <person name="Chen Z."/>
            <person name="Freedman E."/>
            <person name="Gellesch M."/>
            <person name="Goldberg J."/>
            <person name="Griggs A."/>
            <person name="Gujja S."/>
            <person name="Heilman E."/>
            <person name="Heiman D."/>
            <person name="Howarth C."/>
            <person name="Mehta T."/>
            <person name="Neiman D."/>
            <person name="Pearson M."/>
            <person name="Roberts A."/>
            <person name="Saif S."/>
            <person name="Shea T."/>
            <person name="Shenoy N."/>
            <person name="Sisk P."/>
            <person name="Stolte C."/>
            <person name="Sykes S."/>
            <person name="White J."/>
            <person name="Yandava C."/>
            <person name="Burger G."/>
            <person name="Gray M.W."/>
            <person name="Holland P.W.H."/>
            <person name="King N."/>
            <person name="Lang F.B.F."/>
            <person name="Roger A.J."/>
            <person name="Ruiz-Trillo I."/>
            <person name="Haas B."/>
            <person name="Nusbaum C."/>
            <person name="Birren B."/>
        </authorList>
    </citation>
    <scope>NUCLEOTIDE SEQUENCE [LARGE SCALE GENOMIC DNA]</scope>
    <source>
        <strain evidence="10 11">JP610</strain>
    </source>
</reference>
<evidence type="ECO:0000256" key="2">
    <source>
        <dbReference type="ARBA" id="ARBA00010666"/>
    </source>
</evidence>
<name>A0A0L0FEF9_9EUKA</name>
<dbReference type="GO" id="GO:0016020">
    <property type="term" value="C:membrane"/>
    <property type="evidence" value="ECO:0007669"/>
    <property type="project" value="UniProtKB-SubCell"/>
</dbReference>
<dbReference type="GO" id="GO:0016740">
    <property type="term" value="F:transferase activity"/>
    <property type="evidence" value="ECO:0007669"/>
    <property type="project" value="UniProtKB-KW"/>
</dbReference>
<keyword evidence="4 8" id="KW-0812">Transmembrane</keyword>
<dbReference type="InterPro" id="IPR012419">
    <property type="entry name" value="Cas1_AcylTrans_dom"/>
</dbReference>
<feature type="transmembrane region" description="Helical" evidence="8">
    <location>
        <begin position="170"/>
        <end position="190"/>
    </location>
</feature>
<dbReference type="eggNOG" id="KOG1699">
    <property type="taxonomic scope" value="Eukaryota"/>
</dbReference>
<protein>
    <recommendedName>
        <fullName evidence="9">Cas1p 10 TM acyl transferase domain-containing protein</fullName>
    </recommendedName>
</protein>
<keyword evidence="11" id="KW-1185">Reference proteome</keyword>
<dbReference type="GeneID" id="25912823"/>
<evidence type="ECO:0000256" key="5">
    <source>
        <dbReference type="ARBA" id="ARBA00022989"/>
    </source>
</evidence>
<dbReference type="GO" id="GO:0005794">
    <property type="term" value="C:Golgi apparatus"/>
    <property type="evidence" value="ECO:0007669"/>
    <property type="project" value="UniProtKB-ARBA"/>
</dbReference>
<dbReference type="Pfam" id="PF07779">
    <property type="entry name" value="Cas1_AcylT"/>
    <property type="match status" value="1"/>
</dbReference>
<feature type="transmembrane region" description="Helical" evidence="8">
    <location>
        <begin position="15"/>
        <end position="37"/>
    </location>
</feature>
<dbReference type="GO" id="GO:0005975">
    <property type="term" value="P:carbohydrate metabolic process"/>
    <property type="evidence" value="ECO:0007669"/>
    <property type="project" value="UniProtKB-ARBA"/>
</dbReference>
<evidence type="ECO:0000256" key="3">
    <source>
        <dbReference type="ARBA" id="ARBA00022679"/>
    </source>
</evidence>
<evidence type="ECO:0000256" key="8">
    <source>
        <dbReference type="SAM" id="Phobius"/>
    </source>
</evidence>
<dbReference type="RefSeq" id="XP_014149049.1">
    <property type="nucleotide sequence ID" value="XM_014293574.1"/>
</dbReference>
<feature type="transmembrane region" description="Helical" evidence="8">
    <location>
        <begin position="139"/>
        <end position="158"/>
    </location>
</feature>
<comment type="similarity">
    <text evidence="2">Belongs to the PC-esterase family. CASD1 subfamily.</text>
</comment>
<proteinExistence type="inferred from homology"/>
<feature type="transmembrane region" description="Helical" evidence="8">
    <location>
        <begin position="273"/>
        <end position="290"/>
    </location>
</feature>
<organism evidence="10 11">
    <name type="scientific">Sphaeroforma arctica JP610</name>
    <dbReference type="NCBI Taxonomy" id="667725"/>
    <lineage>
        <taxon>Eukaryota</taxon>
        <taxon>Ichthyosporea</taxon>
        <taxon>Ichthyophonida</taxon>
        <taxon>Sphaeroforma</taxon>
    </lineage>
</organism>
<dbReference type="PANTHER" id="PTHR13533">
    <property type="entry name" value="N-ACETYLNEURAMINATE 9-O-ACETYLTRANSFERASE"/>
    <property type="match status" value="1"/>
</dbReference>
<evidence type="ECO:0000313" key="11">
    <source>
        <dbReference type="Proteomes" id="UP000054560"/>
    </source>
</evidence>
<sequence>MPFWLVLVMDKPLMFYYFCPLISFWFFFVYFSMFIMSNRNASHPFMTKKFVCIFAFVLLFWVRFLPGDKSLFDLMFDYPSPLYYLIQENGSVAEWAFRSSLDKYAVPCGMLTAYVYIRLSSSGDIRDGSRNDNLFKSGTVNAVAAVGSVVLLGAYTMFATTCVDKKECNSWHTVASPLMIGSFVLLRNVYGPFRGVVSRFFCFMGKISLELFLLQCHVWLGSDTKGLLVIIPGAPVLNVVVTSLVFLYVSILMHDITGAIAGVLLPSNLEGRALYMRVGGFVALCVGLYLL</sequence>
<evidence type="ECO:0000256" key="6">
    <source>
        <dbReference type="ARBA" id="ARBA00023136"/>
    </source>
</evidence>
<dbReference type="Proteomes" id="UP000054560">
    <property type="component" value="Unassembled WGS sequence"/>
</dbReference>
<keyword evidence="3" id="KW-0808">Transferase</keyword>
<evidence type="ECO:0000256" key="7">
    <source>
        <dbReference type="ARBA" id="ARBA00023180"/>
    </source>
</evidence>
<keyword evidence="7" id="KW-0325">Glycoprotein</keyword>
<evidence type="ECO:0000259" key="9">
    <source>
        <dbReference type="Pfam" id="PF07779"/>
    </source>
</evidence>